<accession>A0AAV0PTI5</accession>
<protein>
    <submittedName>
        <fullName evidence="2">Uncharacterized protein</fullName>
    </submittedName>
</protein>
<keyword evidence="3" id="KW-1185">Reference proteome</keyword>
<dbReference type="EMBL" id="CAMGYJ010000009">
    <property type="protein sequence ID" value="CAI0473471.1"/>
    <property type="molecule type" value="Genomic_DNA"/>
</dbReference>
<feature type="non-terminal residue" evidence="2">
    <location>
        <position position="1"/>
    </location>
</feature>
<evidence type="ECO:0000313" key="2">
    <source>
        <dbReference type="EMBL" id="CAI0473471.1"/>
    </source>
</evidence>
<feature type="compositionally biased region" description="Pro residues" evidence="1">
    <location>
        <begin position="44"/>
        <end position="57"/>
    </location>
</feature>
<evidence type="ECO:0000313" key="3">
    <source>
        <dbReference type="Proteomes" id="UP001154282"/>
    </source>
</evidence>
<dbReference type="Proteomes" id="UP001154282">
    <property type="component" value="Unassembled WGS sequence"/>
</dbReference>
<gene>
    <name evidence="2" type="ORF">LITE_LOCUS39654</name>
</gene>
<sequence>LPFPIVHASIHSRPSESGDSSAGRRPPAVRTASTTRLLRQPHRPSSPPALASPPLPDNQPLVFDSSAARAEPEPVSSVSLKSALGFRFLIPPEKKRRRELEGNIQLQKQGRGGFLLDRSPYLKRKVELGGGANSR</sequence>
<organism evidence="2 3">
    <name type="scientific">Linum tenue</name>
    <dbReference type="NCBI Taxonomy" id="586396"/>
    <lineage>
        <taxon>Eukaryota</taxon>
        <taxon>Viridiplantae</taxon>
        <taxon>Streptophyta</taxon>
        <taxon>Embryophyta</taxon>
        <taxon>Tracheophyta</taxon>
        <taxon>Spermatophyta</taxon>
        <taxon>Magnoliopsida</taxon>
        <taxon>eudicotyledons</taxon>
        <taxon>Gunneridae</taxon>
        <taxon>Pentapetalae</taxon>
        <taxon>rosids</taxon>
        <taxon>fabids</taxon>
        <taxon>Malpighiales</taxon>
        <taxon>Linaceae</taxon>
        <taxon>Linum</taxon>
    </lineage>
</organism>
<comment type="caution">
    <text evidence="2">The sequence shown here is derived from an EMBL/GenBank/DDBJ whole genome shotgun (WGS) entry which is preliminary data.</text>
</comment>
<dbReference type="AlphaFoldDB" id="A0AAV0PTI5"/>
<name>A0AAV0PTI5_9ROSI</name>
<feature type="region of interest" description="Disordered" evidence="1">
    <location>
        <begin position="1"/>
        <end position="76"/>
    </location>
</feature>
<proteinExistence type="predicted"/>
<evidence type="ECO:0000256" key="1">
    <source>
        <dbReference type="SAM" id="MobiDB-lite"/>
    </source>
</evidence>
<reference evidence="2" key="1">
    <citation type="submission" date="2022-08" db="EMBL/GenBank/DDBJ databases">
        <authorList>
            <person name="Gutierrez-Valencia J."/>
        </authorList>
    </citation>
    <scope>NUCLEOTIDE SEQUENCE</scope>
</reference>